<dbReference type="GO" id="GO:0005737">
    <property type="term" value="C:cytoplasm"/>
    <property type="evidence" value="ECO:0007669"/>
    <property type="project" value="TreeGrafter"/>
</dbReference>
<dbReference type="InterPro" id="IPR020569">
    <property type="entry name" value="UPF0029_Impact_CS"/>
</dbReference>
<keyword evidence="5" id="KW-1185">Reference proteome</keyword>
<dbReference type="Pfam" id="PF01205">
    <property type="entry name" value="Impact_N"/>
    <property type="match status" value="1"/>
</dbReference>
<dbReference type="InterPro" id="IPR036956">
    <property type="entry name" value="Impact_N_sf"/>
</dbReference>
<dbReference type="InterPro" id="IPR020568">
    <property type="entry name" value="Ribosomal_Su5_D2-typ_SF"/>
</dbReference>
<dbReference type="InterPro" id="IPR006575">
    <property type="entry name" value="RWD_dom"/>
</dbReference>
<protein>
    <recommendedName>
        <fullName evidence="3">RWD domain-containing protein</fullName>
    </recommendedName>
</protein>
<dbReference type="EMBL" id="JAACFV010000045">
    <property type="protein sequence ID" value="KAF7509119.1"/>
    <property type="molecule type" value="Genomic_DNA"/>
</dbReference>
<evidence type="ECO:0000256" key="1">
    <source>
        <dbReference type="ARBA" id="ARBA00007665"/>
    </source>
</evidence>
<name>A0A8H7AKK7_9EURO</name>
<dbReference type="PANTHER" id="PTHR16301">
    <property type="entry name" value="IMPACT-RELATED"/>
    <property type="match status" value="1"/>
</dbReference>
<evidence type="ECO:0000313" key="5">
    <source>
        <dbReference type="Proteomes" id="UP000606974"/>
    </source>
</evidence>
<feature type="region of interest" description="Disordered" evidence="2">
    <location>
        <begin position="139"/>
        <end position="190"/>
    </location>
</feature>
<dbReference type="InterPro" id="IPR001498">
    <property type="entry name" value="Impact_N"/>
</dbReference>
<evidence type="ECO:0000256" key="2">
    <source>
        <dbReference type="SAM" id="MobiDB-lite"/>
    </source>
</evidence>
<dbReference type="AlphaFoldDB" id="A0A8H7AKK7"/>
<feature type="domain" description="RWD" evidence="3">
    <location>
        <begin position="16"/>
        <end position="138"/>
    </location>
</feature>
<accession>A0A8H7AKK7</accession>
<comment type="similarity">
    <text evidence="1">Belongs to the IMPACT family.</text>
</comment>
<comment type="caution">
    <text evidence="4">The sequence shown here is derived from an EMBL/GenBank/DDBJ whole genome shotgun (WGS) entry which is preliminary data.</text>
</comment>
<reference evidence="4" key="1">
    <citation type="submission" date="2020-02" db="EMBL/GenBank/DDBJ databases">
        <authorList>
            <person name="Palmer J.M."/>
        </authorList>
    </citation>
    <scope>NUCLEOTIDE SEQUENCE</scope>
    <source>
        <strain evidence="4">EPUS1.4</strain>
        <tissue evidence="4">Thallus</tissue>
    </source>
</reference>
<dbReference type="Proteomes" id="UP000606974">
    <property type="component" value="Unassembled WGS sequence"/>
</dbReference>
<dbReference type="PROSITE" id="PS50908">
    <property type="entry name" value="RWD"/>
    <property type="match status" value="1"/>
</dbReference>
<dbReference type="PANTHER" id="PTHR16301:SF25">
    <property type="entry name" value="PROTEIN IMPACT"/>
    <property type="match status" value="1"/>
</dbReference>
<sequence>MSSPRGTRIANAALGEEIDSVNAIYGSKVAAAATSVAGSSSNNNNPNGSQDSRGAAADDDHLVLQMPGQSVSFLLSFPHDYPDSCPRAEGTQSTGQLGKGQGQAAVELVRHSLDTVWTPGSVCLFDLIEEAGPLLVQLQQQQRQRQDGAGGSKSGGRGVATIKAEESESVAQHLRPEEEEEERARCGGQEDARRIPAADWSVSDAITEKKSVFVARCARVSDKAGAGAGAGAATSLLADLLATNKKVAAATHNISAWRMRMGGERGVTVQDCDDDGETAAGARLLRLMQLMDVWDAVVVVSRWYGGVKLGPDRFRLINQAAREALLRAGFGEVGEEEKRGKGGKKRGKK</sequence>
<gene>
    <name evidence="4" type="ORF">GJ744_008346</name>
</gene>
<feature type="region of interest" description="Disordered" evidence="2">
    <location>
        <begin position="35"/>
        <end position="55"/>
    </location>
</feature>
<dbReference type="SUPFAM" id="SSF54211">
    <property type="entry name" value="Ribosomal protein S5 domain 2-like"/>
    <property type="match status" value="1"/>
</dbReference>
<feature type="compositionally biased region" description="Low complexity" evidence="2">
    <location>
        <begin position="35"/>
        <end position="49"/>
    </location>
</feature>
<organism evidence="4 5">
    <name type="scientific">Endocarpon pusillum</name>
    <dbReference type="NCBI Taxonomy" id="364733"/>
    <lineage>
        <taxon>Eukaryota</taxon>
        <taxon>Fungi</taxon>
        <taxon>Dikarya</taxon>
        <taxon>Ascomycota</taxon>
        <taxon>Pezizomycotina</taxon>
        <taxon>Eurotiomycetes</taxon>
        <taxon>Chaetothyriomycetidae</taxon>
        <taxon>Verrucariales</taxon>
        <taxon>Verrucariaceae</taxon>
        <taxon>Endocarpon</taxon>
    </lineage>
</organism>
<dbReference type="PROSITE" id="PS00910">
    <property type="entry name" value="UPF0029"/>
    <property type="match status" value="1"/>
</dbReference>
<feature type="compositionally biased region" description="Gly residues" evidence="2">
    <location>
        <begin position="148"/>
        <end position="158"/>
    </location>
</feature>
<evidence type="ECO:0000259" key="3">
    <source>
        <dbReference type="PROSITE" id="PS50908"/>
    </source>
</evidence>
<dbReference type="GO" id="GO:0006446">
    <property type="term" value="P:regulation of translational initiation"/>
    <property type="evidence" value="ECO:0007669"/>
    <property type="project" value="TreeGrafter"/>
</dbReference>
<dbReference type="GO" id="GO:0140469">
    <property type="term" value="P:GCN2-mediated signaling"/>
    <property type="evidence" value="ECO:0007669"/>
    <property type="project" value="TreeGrafter"/>
</dbReference>
<proteinExistence type="inferred from homology"/>
<dbReference type="InterPro" id="IPR023582">
    <property type="entry name" value="Impact"/>
</dbReference>
<dbReference type="OrthoDB" id="69641at2759"/>
<dbReference type="Gene3D" id="3.30.230.30">
    <property type="entry name" value="Impact, N-terminal domain"/>
    <property type="match status" value="1"/>
</dbReference>
<evidence type="ECO:0000313" key="4">
    <source>
        <dbReference type="EMBL" id="KAF7509119.1"/>
    </source>
</evidence>
<dbReference type="Pfam" id="PF05773">
    <property type="entry name" value="RWD"/>
    <property type="match status" value="1"/>
</dbReference>